<name>A0A1I5VSC8_9RHOB</name>
<gene>
    <name evidence="3" type="ORF">SAMN04488047_1359</name>
</gene>
<reference evidence="3 4" key="1">
    <citation type="submission" date="2016-10" db="EMBL/GenBank/DDBJ databases">
        <authorList>
            <person name="de Groot N.N."/>
        </authorList>
    </citation>
    <scope>NUCLEOTIDE SEQUENCE [LARGE SCALE GENOMIC DNA]</scope>
    <source>
        <strain evidence="3 4">DSM 19547</strain>
    </source>
</reference>
<dbReference type="InterPro" id="IPR036465">
    <property type="entry name" value="vWFA_dom_sf"/>
</dbReference>
<dbReference type="Pfam" id="PF13400">
    <property type="entry name" value="Tad"/>
    <property type="match status" value="1"/>
</dbReference>
<dbReference type="Proteomes" id="UP000199356">
    <property type="component" value="Unassembled WGS sequence"/>
</dbReference>
<evidence type="ECO:0000259" key="2">
    <source>
        <dbReference type="PROSITE" id="PS50234"/>
    </source>
</evidence>
<accession>A0A1I5VSC8</accession>
<dbReference type="STRING" id="441119.SAMN04488047_1359"/>
<dbReference type="PROSITE" id="PS50234">
    <property type="entry name" value="VWFA"/>
    <property type="match status" value="1"/>
</dbReference>
<dbReference type="Gene3D" id="3.40.50.410">
    <property type="entry name" value="von Willebrand factor, type A domain"/>
    <property type="match status" value="1"/>
</dbReference>
<organism evidence="3 4">
    <name type="scientific">Tranquillimonas alkanivorans</name>
    <dbReference type="NCBI Taxonomy" id="441119"/>
    <lineage>
        <taxon>Bacteria</taxon>
        <taxon>Pseudomonadati</taxon>
        <taxon>Pseudomonadota</taxon>
        <taxon>Alphaproteobacteria</taxon>
        <taxon>Rhodobacterales</taxon>
        <taxon>Roseobacteraceae</taxon>
        <taxon>Tranquillimonas</taxon>
    </lineage>
</organism>
<dbReference type="CDD" id="cd00198">
    <property type="entry name" value="vWFA"/>
    <property type="match status" value="1"/>
</dbReference>
<keyword evidence="1" id="KW-0812">Transmembrane</keyword>
<keyword evidence="1" id="KW-1133">Transmembrane helix</keyword>
<keyword evidence="1" id="KW-0472">Membrane</keyword>
<keyword evidence="4" id="KW-1185">Reference proteome</keyword>
<dbReference type="InterPro" id="IPR002035">
    <property type="entry name" value="VWF_A"/>
</dbReference>
<evidence type="ECO:0000313" key="3">
    <source>
        <dbReference type="EMBL" id="SFQ10361.1"/>
    </source>
</evidence>
<dbReference type="AlphaFoldDB" id="A0A1I5VSC8"/>
<feature type="domain" description="VWFA" evidence="2">
    <location>
        <begin position="141"/>
        <end position="192"/>
    </location>
</feature>
<dbReference type="EMBL" id="FOXA01000035">
    <property type="protein sequence ID" value="SFQ10361.1"/>
    <property type="molecule type" value="Genomic_DNA"/>
</dbReference>
<evidence type="ECO:0000313" key="4">
    <source>
        <dbReference type="Proteomes" id="UP000199356"/>
    </source>
</evidence>
<proteinExistence type="predicted"/>
<protein>
    <submittedName>
        <fullName evidence="3">Flp pilus assembly protein TadG</fullName>
    </submittedName>
</protein>
<dbReference type="InterPro" id="IPR028087">
    <property type="entry name" value="Tad_N"/>
</dbReference>
<evidence type="ECO:0000256" key="1">
    <source>
        <dbReference type="SAM" id="Phobius"/>
    </source>
</evidence>
<dbReference type="SUPFAM" id="SSF53300">
    <property type="entry name" value="vWA-like"/>
    <property type="match status" value="1"/>
</dbReference>
<sequence>MRQSWKRFLWNDEDGSIIILSLFLFVGMAMIGGMALDLARHESTRAHAQAVLDQAVLAATSLDQDQDPKQVVLDWVERAGIEDVEPVVEVIEERAGPLLTGRTVSARLSGNIDTFLMRLVGIDSLQIDVPAQATQRISDIEISLVLDVSGSMAGRKLDDLQEAASDFVEQLYEDTQDNRVSVSIVPYSTQVNAGKALLSQFNVSREHDYSHCVDFSHGQYADTSISTNEHLQRAGHFQRGTQSWNYPLPGDWVCRTEPSFHIQPFASSPEPLRDQIMALDAKGSTSIDIAVKWGLALLDPAARPAISGLISQDLVTSDYAGRPFDFDRDNTMKVLIVMTDGKNEWEYRLDPDYLDGPSGIRRTRRNGDNYYSTREVRETQKCFLWWCQTVSEEQFFWLGNDEDSGDYNWHSQTMKEHLRTEEPELELTWPQIWAEMSVYYFGRWVGYPLDQGHPNTILDDIVERVDAKTKNARTRSACNAAKERGIITYTIGFEVPFESDSRQLLIDCASRPVNYFDVEGLEIGQAFDDIVNSISKLRLTQ</sequence>
<feature type="transmembrane region" description="Helical" evidence="1">
    <location>
        <begin position="15"/>
        <end position="36"/>
    </location>
</feature>